<dbReference type="Gene3D" id="3.40.630.30">
    <property type="match status" value="1"/>
</dbReference>
<evidence type="ECO:0000259" key="1">
    <source>
        <dbReference type="PROSITE" id="PS51186"/>
    </source>
</evidence>
<accession>A0A8J8MCD6</accession>
<evidence type="ECO:0000313" key="2">
    <source>
        <dbReference type="EMBL" id="QUH30321.1"/>
    </source>
</evidence>
<name>A0A8J8MCD6_9FIRM</name>
<evidence type="ECO:0000313" key="3">
    <source>
        <dbReference type="Proteomes" id="UP000677305"/>
    </source>
</evidence>
<proteinExistence type="predicted"/>
<gene>
    <name evidence="2" type="ORF">HYG85_15990</name>
</gene>
<dbReference type="AlphaFoldDB" id="A0A8J8MCD6"/>
<reference evidence="2 3" key="1">
    <citation type="submission" date="2020-07" db="EMBL/GenBank/DDBJ databases">
        <title>Vallitalea guaymasensis genome.</title>
        <authorList>
            <person name="Postec A."/>
        </authorList>
    </citation>
    <scope>NUCLEOTIDE SEQUENCE [LARGE SCALE GENOMIC DNA]</scope>
    <source>
        <strain evidence="2 3">Ra1766G1</strain>
    </source>
</reference>
<dbReference type="GO" id="GO:0016747">
    <property type="term" value="F:acyltransferase activity, transferring groups other than amino-acyl groups"/>
    <property type="evidence" value="ECO:0007669"/>
    <property type="project" value="InterPro"/>
</dbReference>
<dbReference type="InterPro" id="IPR016181">
    <property type="entry name" value="Acyl_CoA_acyltransferase"/>
</dbReference>
<keyword evidence="3" id="KW-1185">Reference proteome</keyword>
<organism evidence="2 3">
    <name type="scientific">Vallitalea guaymasensis</name>
    <dbReference type="NCBI Taxonomy" id="1185412"/>
    <lineage>
        <taxon>Bacteria</taxon>
        <taxon>Bacillati</taxon>
        <taxon>Bacillota</taxon>
        <taxon>Clostridia</taxon>
        <taxon>Lachnospirales</taxon>
        <taxon>Vallitaleaceae</taxon>
        <taxon>Vallitalea</taxon>
    </lineage>
</organism>
<feature type="domain" description="N-acetyltransferase" evidence="1">
    <location>
        <begin position="13"/>
        <end position="165"/>
    </location>
</feature>
<dbReference type="KEGG" id="vgu:HYG85_15990"/>
<dbReference type="Pfam" id="PF00583">
    <property type="entry name" value="Acetyltransf_1"/>
    <property type="match status" value="1"/>
</dbReference>
<dbReference type="RefSeq" id="WP_212690497.1">
    <property type="nucleotide sequence ID" value="NZ_CP058561.1"/>
</dbReference>
<sequence length="172" mass="20576">MTVNSIKQENVLLEYKPISDMDLPFLYKVYRSTRIQEMQITNWSNDEIERFLQMQFYLQHIQYMGNYDCPSFTIIVHNEIPIGRLYINRFDDEIRIIDIAILPEYRNKGIGSKIIKSIIGESEIKKIPISLHVEYNNTAIDFYRRFDFTLENNLGVYILMKRFPKKTGKEVY</sequence>
<dbReference type="EMBL" id="CP058561">
    <property type="protein sequence ID" value="QUH30321.1"/>
    <property type="molecule type" value="Genomic_DNA"/>
</dbReference>
<dbReference type="InterPro" id="IPR000182">
    <property type="entry name" value="GNAT_dom"/>
</dbReference>
<dbReference type="Proteomes" id="UP000677305">
    <property type="component" value="Chromosome"/>
</dbReference>
<dbReference type="SUPFAM" id="SSF55729">
    <property type="entry name" value="Acyl-CoA N-acyltransferases (Nat)"/>
    <property type="match status" value="1"/>
</dbReference>
<protein>
    <submittedName>
        <fullName evidence="2">GNAT family N-acetyltransferase</fullName>
    </submittedName>
</protein>
<dbReference type="PROSITE" id="PS51186">
    <property type="entry name" value="GNAT"/>
    <property type="match status" value="1"/>
</dbReference>